<feature type="transmembrane region" description="Helical" evidence="10">
    <location>
        <begin position="228"/>
        <end position="249"/>
    </location>
</feature>
<feature type="transmembrane region" description="Helical" evidence="10">
    <location>
        <begin position="202"/>
        <end position="222"/>
    </location>
</feature>
<evidence type="ECO:0000256" key="3">
    <source>
        <dbReference type="ARBA" id="ARBA00022538"/>
    </source>
</evidence>
<dbReference type="Pfam" id="PF00999">
    <property type="entry name" value="Na_H_Exchanger"/>
    <property type="match status" value="1"/>
</dbReference>
<comment type="subcellular location">
    <subcellularLocation>
        <location evidence="1">Membrane</location>
        <topology evidence="1">Multi-pass membrane protein</topology>
    </subcellularLocation>
</comment>
<evidence type="ECO:0000256" key="4">
    <source>
        <dbReference type="ARBA" id="ARBA00022692"/>
    </source>
</evidence>
<evidence type="ECO:0000256" key="1">
    <source>
        <dbReference type="ARBA" id="ARBA00004141"/>
    </source>
</evidence>
<feature type="transmembrane region" description="Helical" evidence="10">
    <location>
        <begin position="138"/>
        <end position="160"/>
    </location>
</feature>
<evidence type="ECO:0000256" key="7">
    <source>
        <dbReference type="ARBA" id="ARBA00023065"/>
    </source>
</evidence>
<evidence type="ECO:0000256" key="6">
    <source>
        <dbReference type="ARBA" id="ARBA00022989"/>
    </source>
</evidence>
<keyword evidence="3" id="KW-0633">Potassium transport</keyword>
<keyword evidence="4 10" id="KW-0812">Transmembrane</keyword>
<feature type="transmembrane region" description="Helical" evidence="10">
    <location>
        <begin position="270"/>
        <end position="288"/>
    </location>
</feature>
<dbReference type="Gene3D" id="1.20.1530.20">
    <property type="match status" value="1"/>
</dbReference>
<evidence type="ECO:0000256" key="2">
    <source>
        <dbReference type="ARBA" id="ARBA00022448"/>
    </source>
</evidence>
<evidence type="ECO:0000256" key="9">
    <source>
        <dbReference type="ARBA" id="ARBA00038341"/>
    </source>
</evidence>
<dbReference type="InterPro" id="IPR038770">
    <property type="entry name" value="Na+/solute_symporter_sf"/>
</dbReference>
<proteinExistence type="inferred from homology"/>
<keyword evidence="5" id="KW-0630">Potassium</keyword>
<dbReference type="InterPro" id="IPR050794">
    <property type="entry name" value="CPA2_transporter"/>
</dbReference>
<evidence type="ECO:0000259" key="13">
    <source>
        <dbReference type="Pfam" id="PF23259"/>
    </source>
</evidence>
<feature type="transmembrane region" description="Helical" evidence="10">
    <location>
        <begin position="44"/>
        <end position="63"/>
    </location>
</feature>
<dbReference type="GO" id="GO:0016020">
    <property type="term" value="C:membrane"/>
    <property type="evidence" value="ECO:0007669"/>
    <property type="project" value="UniProtKB-SubCell"/>
</dbReference>
<evidence type="ECO:0000259" key="11">
    <source>
        <dbReference type="Pfam" id="PF00999"/>
    </source>
</evidence>
<dbReference type="PANTHER" id="PTHR32468:SF68">
    <property type="entry name" value="CATION_H+ EXCHANGER DOMAIN-CONTAINING PROTEIN"/>
    <property type="match status" value="1"/>
</dbReference>
<comment type="similarity">
    <text evidence="9">Belongs to the monovalent cation:proton antiporter 2 (CPA2) transporter (TC 2.A.37) family. CHX (TC 2.A.37.4) subfamily.</text>
</comment>
<dbReference type="Pfam" id="PF23256">
    <property type="entry name" value="CHX17_2nd"/>
    <property type="match status" value="1"/>
</dbReference>
<evidence type="ECO:0000313" key="15">
    <source>
        <dbReference type="Proteomes" id="UP000467840"/>
    </source>
</evidence>
<protein>
    <submittedName>
        <fullName evidence="14">Uncharacterized protein</fullName>
    </submittedName>
</protein>
<feature type="transmembrane region" description="Helical" evidence="10">
    <location>
        <begin position="377"/>
        <end position="396"/>
    </location>
</feature>
<keyword evidence="15" id="KW-1185">Reference proteome</keyword>
<keyword evidence="2" id="KW-0813">Transport</keyword>
<evidence type="ECO:0000256" key="5">
    <source>
        <dbReference type="ARBA" id="ARBA00022958"/>
    </source>
</evidence>
<dbReference type="GO" id="GO:0015297">
    <property type="term" value="F:antiporter activity"/>
    <property type="evidence" value="ECO:0007669"/>
    <property type="project" value="InterPro"/>
</dbReference>
<feature type="transmembrane region" description="Helical" evidence="10">
    <location>
        <begin position="107"/>
        <end position="126"/>
    </location>
</feature>
<feature type="transmembrane region" description="Helical" evidence="10">
    <location>
        <begin position="75"/>
        <end position="95"/>
    </location>
</feature>
<feature type="transmembrane region" description="Helical" evidence="10">
    <location>
        <begin position="294"/>
        <end position="313"/>
    </location>
</feature>
<accession>A0A6A6M0D7</accession>
<dbReference type="GO" id="GO:0006813">
    <property type="term" value="P:potassium ion transport"/>
    <property type="evidence" value="ECO:0007669"/>
    <property type="project" value="UniProtKB-KW"/>
</dbReference>
<feature type="transmembrane region" description="Helical" evidence="10">
    <location>
        <begin position="408"/>
        <end position="430"/>
    </location>
</feature>
<evidence type="ECO:0000256" key="10">
    <source>
        <dbReference type="SAM" id="Phobius"/>
    </source>
</evidence>
<dbReference type="GO" id="GO:0012505">
    <property type="term" value="C:endomembrane system"/>
    <property type="evidence" value="ECO:0007669"/>
    <property type="project" value="TreeGrafter"/>
</dbReference>
<name>A0A6A6M0D7_HEVBR</name>
<dbReference type="InterPro" id="IPR006153">
    <property type="entry name" value="Cation/H_exchanger_TM"/>
</dbReference>
<dbReference type="InterPro" id="IPR057291">
    <property type="entry name" value="CHX17_2nd"/>
</dbReference>
<evidence type="ECO:0000259" key="12">
    <source>
        <dbReference type="Pfam" id="PF23256"/>
    </source>
</evidence>
<comment type="caution">
    <text evidence="14">The sequence shown here is derived from an EMBL/GenBank/DDBJ whole genome shotgun (WGS) entry which is preliminary data.</text>
</comment>
<dbReference type="Pfam" id="PF23259">
    <property type="entry name" value="CHX17_C"/>
    <property type="match status" value="1"/>
</dbReference>
<dbReference type="PANTHER" id="PTHR32468">
    <property type="entry name" value="CATION/H + ANTIPORTER"/>
    <property type="match status" value="1"/>
</dbReference>
<dbReference type="EMBL" id="JAAGAX010000008">
    <property type="protein sequence ID" value="KAF2305409.1"/>
    <property type="molecule type" value="Genomic_DNA"/>
</dbReference>
<keyword evidence="8 10" id="KW-0472">Membrane</keyword>
<dbReference type="Proteomes" id="UP000467840">
    <property type="component" value="Chromosome 9"/>
</dbReference>
<keyword evidence="6 10" id="KW-1133">Transmembrane helix</keyword>
<evidence type="ECO:0000313" key="14">
    <source>
        <dbReference type="EMBL" id="KAF2305409.1"/>
    </source>
</evidence>
<feature type="transmembrane region" description="Helical" evidence="10">
    <location>
        <begin position="320"/>
        <end position="338"/>
    </location>
</feature>
<evidence type="ECO:0000256" key="8">
    <source>
        <dbReference type="ARBA" id="ARBA00023136"/>
    </source>
</evidence>
<feature type="domain" description="Cation/H(+) antiporter central" evidence="12">
    <location>
        <begin position="483"/>
        <end position="613"/>
    </location>
</feature>
<dbReference type="AlphaFoldDB" id="A0A6A6M0D7"/>
<feature type="domain" description="Cation/H(+) antiporter C-terminal" evidence="13">
    <location>
        <begin position="623"/>
        <end position="785"/>
    </location>
</feature>
<feature type="transmembrane region" description="Helical" evidence="10">
    <location>
        <begin position="166"/>
        <end position="190"/>
    </location>
</feature>
<organism evidence="14 15">
    <name type="scientific">Hevea brasiliensis</name>
    <name type="common">Para rubber tree</name>
    <name type="synonym">Siphonia brasiliensis</name>
    <dbReference type="NCBI Taxonomy" id="3981"/>
    <lineage>
        <taxon>Eukaryota</taxon>
        <taxon>Viridiplantae</taxon>
        <taxon>Streptophyta</taxon>
        <taxon>Embryophyta</taxon>
        <taxon>Tracheophyta</taxon>
        <taxon>Spermatophyta</taxon>
        <taxon>Magnoliopsida</taxon>
        <taxon>eudicotyledons</taxon>
        <taxon>Gunneridae</taxon>
        <taxon>Pentapetalae</taxon>
        <taxon>rosids</taxon>
        <taxon>fabids</taxon>
        <taxon>Malpighiales</taxon>
        <taxon>Euphorbiaceae</taxon>
        <taxon>Crotonoideae</taxon>
        <taxon>Micrandreae</taxon>
        <taxon>Hevea</taxon>
    </lineage>
</organism>
<feature type="domain" description="Cation/H+ exchanger transmembrane" evidence="11">
    <location>
        <begin position="59"/>
        <end position="427"/>
    </location>
</feature>
<dbReference type="GO" id="GO:0006885">
    <property type="term" value="P:regulation of pH"/>
    <property type="evidence" value="ECO:0007669"/>
    <property type="project" value="TreeGrafter"/>
</dbReference>
<keyword evidence="7" id="KW-0406">Ion transport</keyword>
<dbReference type="InterPro" id="IPR057290">
    <property type="entry name" value="CHX17_C"/>
</dbReference>
<reference evidence="14 15" key="1">
    <citation type="journal article" date="2020" name="Mol. Plant">
        <title>The Chromosome-Based Rubber Tree Genome Provides New Insights into Spurge Genome Evolution and Rubber Biosynthesis.</title>
        <authorList>
            <person name="Liu J."/>
            <person name="Shi C."/>
            <person name="Shi C.C."/>
            <person name="Li W."/>
            <person name="Zhang Q.J."/>
            <person name="Zhang Y."/>
            <person name="Li K."/>
            <person name="Lu H.F."/>
            <person name="Shi C."/>
            <person name="Zhu S.T."/>
            <person name="Xiao Z.Y."/>
            <person name="Nan H."/>
            <person name="Yue Y."/>
            <person name="Zhu X.G."/>
            <person name="Wu Y."/>
            <person name="Hong X.N."/>
            <person name="Fan G.Y."/>
            <person name="Tong Y."/>
            <person name="Zhang D."/>
            <person name="Mao C.L."/>
            <person name="Liu Y.L."/>
            <person name="Hao S.J."/>
            <person name="Liu W.Q."/>
            <person name="Lv M.Q."/>
            <person name="Zhang H.B."/>
            <person name="Liu Y."/>
            <person name="Hu-Tang G.R."/>
            <person name="Wang J.P."/>
            <person name="Wang J.H."/>
            <person name="Sun Y.H."/>
            <person name="Ni S.B."/>
            <person name="Chen W.B."/>
            <person name="Zhang X.C."/>
            <person name="Jiao Y.N."/>
            <person name="Eichler E.E."/>
            <person name="Li G.H."/>
            <person name="Liu X."/>
            <person name="Gao L.Z."/>
        </authorList>
    </citation>
    <scope>NUCLEOTIDE SEQUENCE [LARGE SCALE GENOMIC DNA]</scope>
    <source>
        <strain evidence="15">cv. GT1</strain>
        <tissue evidence="14">Leaf</tissue>
    </source>
</reference>
<feature type="transmembrane region" description="Helical" evidence="10">
    <location>
        <begin position="344"/>
        <end position="365"/>
    </location>
</feature>
<sequence length="845" mass="93637">MDINNPQNFYHVPENTPFHCYIVNITAEHGFWQSENPLTQALPLLAWQLSVVIMINRVLFYLFKPLGTPRIVTDILAGLMIGPSALSQTHFFSVMFPLRSIFIVETVSYWALTCHLFLAGLEMDMASIFRLGSKSIRFAIVATLLPFIIGIALYFISTGARGHPHATIGCIFWGAALTVTSYPVVARVLADQKLLHADIGRLAMSISIVSEIFTWLLLAVLIPARVSALNAVLSLVATVGFAVFCVTLVRPALAYVIRKTSKGNKYSEHYLCFILVSVSFFSLVSDMLGTTSIIGAFIFGLIMPNRVLASVLLEKFEDFVTAYLLPLFFSAVGIRLEIWKISHWGVALLLIILCCGAKIVSIFLASHFYKMPRQHGFALGVLMNTKGILALIILHMGFDKLLLPSEEYAIMVLAILLMTGVVPSIISSIYHPNKRHSQYKQRTIQKAKLDSEFKILACFQSSRNVSGMINILECSNASKESPLNVFALHLIELTGRASAMLIVHNPNKSSSSRRNAYSEQIINSLQTYANLNELVTIHPLTALSPYATMHEDICGLAEDKEVGFLILPFHKLPTPDGKLEEEGSTSFRGVNLNVLANAPCTVGIFIDRGLGATGESNLTMRQIAMLFIGGPDDCEALSYAWRMSMGHGVCLTVVRFIPGDGIDLEAEQAPVGDSRRSLATLASMEKQRRLDDEFVNEFRLKSAGEQFVVYEEKVVNNDEELITALKGMHHMYDLYVVGRGEGMDSPLTAGLMDWCEYPELGAMGDLLVTSSFAQGSVMVVQQYSGYEDEDDADMVVDTGSSEHGREQFRDWRATSEDNNHGGLEEVEPFAMNKIKDHHRSIDERV</sequence>
<dbReference type="GO" id="GO:1902600">
    <property type="term" value="P:proton transmembrane transport"/>
    <property type="evidence" value="ECO:0007669"/>
    <property type="project" value="InterPro"/>
</dbReference>
<gene>
    <name evidence="14" type="ORF">GH714_005033</name>
</gene>